<name>A0A2N5XV23_9HYPH</name>
<proteinExistence type="predicted"/>
<accession>A0A2N5XV23</accession>
<dbReference type="InterPro" id="IPR016024">
    <property type="entry name" value="ARM-type_fold"/>
</dbReference>
<reference evidence="1 2" key="1">
    <citation type="submission" date="2018-01" db="EMBL/GenBank/DDBJ databases">
        <title>The draft genome sequence of Cohaesibacter sp. H1304.</title>
        <authorList>
            <person name="Wang N.-N."/>
            <person name="Du Z.-J."/>
        </authorList>
    </citation>
    <scope>NUCLEOTIDE SEQUENCE [LARGE SCALE GENOMIC DNA]</scope>
    <source>
        <strain evidence="1 2">H1304</strain>
    </source>
</reference>
<dbReference type="RefSeq" id="WP_101532595.1">
    <property type="nucleotide sequence ID" value="NZ_PKUQ01000008.1"/>
</dbReference>
<dbReference type="Proteomes" id="UP000234881">
    <property type="component" value="Unassembled WGS sequence"/>
</dbReference>
<dbReference type="AlphaFoldDB" id="A0A2N5XV23"/>
<organism evidence="1 2">
    <name type="scientific">Cohaesibacter celericrescens</name>
    <dbReference type="NCBI Taxonomy" id="2067669"/>
    <lineage>
        <taxon>Bacteria</taxon>
        <taxon>Pseudomonadati</taxon>
        <taxon>Pseudomonadota</taxon>
        <taxon>Alphaproteobacteria</taxon>
        <taxon>Hyphomicrobiales</taxon>
        <taxon>Cohaesibacteraceae</taxon>
    </lineage>
</organism>
<dbReference type="Pfam" id="PF08713">
    <property type="entry name" value="DNA_alkylation"/>
    <property type="match status" value="1"/>
</dbReference>
<gene>
    <name evidence="1" type="ORF">C0081_04405</name>
</gene>
<protein>
    <submittedName>
        <fullName evidence="1">DNA alkylation repair protein</fullName>
    </submittedName>
</protein>
<dbReference type="OrthoDB" id="9797162at2"/>
<dbReference type="EMBL" id="PKUQ01000008">
    <property type="protein sequence ID" value="PLW78344.1"/>
    <property type="molecule type" value="Genomic_DNA"/>
</dbReference>
<dbReference type="InterPro" id="IPR014825">
    <property type="entry name" value="DNA_alkylation"/>
</dbReference>
<dbReference type="Gene3D" id="1.25.40.290">
    <property type="entry name" value="ARM repeat domains"/>
    <property type="match status" value="1"/>
</dbReference>
<evidence type="ECO:0000313" key="1">
    <source>
        <dbReference type="EMBL" id="PLW78344.1"/>
    </source>
</evidence>
<comment type="caution">
    <text evidence="1">The sequence shown here is derived from an EMBL/GenBank/DDBJ whole genome shotgun (WGS) entry which is preliminary data.</text>
</comment>
<keyword evidence="2" id="KW-1185">Reference proteome</keyword>
<dbReference type="SUPFAM" id="SSF48371">
    <property type="entry name" value="ARM repeat"/>
    <property type="match status" value="1"/>
</dbReference>
<sequence>MEPFKNSVSPEVVGYIAMHLARHLEGVDKDAFTQPILDALPSLELKQRIKLISDALHVALPSQLPHRNAVLAAMLHPDPIDQAGKPSDEKGISGWGLWPLTMVVGHHGLADFEGSMALLKEMTKRGTAEFDVRPYLEADQARALAIMTPWARDENIHVRRLASEGTRPRLPWGMQLKQLVEDPTPTLPVLTTLRDDPEDYVRRSVANHINDIAKDHADLVARIAHDWMEGAAAPRQKLIRHACRTLIKQGHPDVMKAFGVLPAIINPPIVTIDTPQVSLGGTLAFNVVLQSKAKSSQKIVIDYAVHFKKANGTLAPKVFKWKQMQLKPGERLVLSRSHAIRPITTRTYYAGPHALSLRINGTEFGYEPFILFV</sequence>
<evidence type="ECO:0000313" key="2">
    <source>
        <dbReference type="Proteomes" id="UP000234881"/>
    </source>
</evidence>